<evidence type="ECO:0000313" key="2">
    <source>
        <dbReference type="Proteomes" id="UP001152747"/>
    </source>
</evidence>
<dbReference type="EMBL" id="CANHGI010000005">
    <property type="protein sequence ID" value="CAI5453547.1"/>
    <property type="molecule type" value="Genomic_DNA"/>
</dbReference>
<proteinExistence type="predicted"/>
<accession>A0A9P1J0K0</accession>
<gene>
    <name evidence="1" type="ORF">CAMP_LOCUS16184</name>
</gene>
<reference evidence="1" key="1">
    <citation type="submission" date="2022-11" db="EMBL/GenBank/DDBJ databases">
        <authorList>
            <person name="Kikuchi T."/>
        </authorList>
    </citation>
    <scope>NUCLEOTIDE SEQUENCE</scope>
    <source>
        <strain evidence="1">PS1010</strain>
    </source>
</reference>
<dbReference type="Proteomes" id="UP001152747">
    <property type="component" value="Unassembled WGS sequence"/>
</dbReference>
<organism evidence="1 2">
    <name type="scientific">Caenorhabditis angaria</name>
    <dbReference type="NCBI Taxonomy" id="860376"/>
    <lineage>
        <taxon>Eukaryota</taxon>
        <taxon>Metazoa</taxon>
        <taxon>Ecdysozoa</taxon>
        <taxon>Nematoda</taxon>
        <taxon>Chromadorea</taxon>
        <taxon>Rhabditida</taxon>
        <taxon>Rhabditina</taxon>
        <taxon>Rhabditomorpha</taxon>
        <taxon>Rhabditoidea</taxon>
        <taxon>Rhabditidae</taxon>
        <taxon>Peloderinae</taxon>
        <taxon>Caenorhabditis</taxon>
    </lineage>
</organism>
<sequence length="159" mass="19160">MDISFDFEYQLRKSRNFLEKKVDRRMKQFRRIYGNTQIIMKLISSPGNHKDDLEPFVIYSLNRKNRWKILSDFQNSLVHREFSGIYRAVCANCVHTHFDVFEMTKIKKIPKISSGISEVSYYNVIQLPENYQRIWANKDKSNDENPKFYDFMDYFVSKS</sequence>
<dbReference type="AlphaFoldDB" id="A0A9P1J0K0"/>
<name>A0A9P1J0K0_9PELO</name>
<protein>
    <submittedName>
        <fullName evidence="1">Uncharacterized protein</fullName>
    </submittedName>
</protein>
<comment type="caution">
    <text evidence="1">The sequence shown here is derived from an EMBL/GenBank/DDBJ whole genome shotgun (WGS) entry which is preliminary data.</text>
</comment>
<keyword evidence="2" id="KW-1185">Reference proteome</keyword>
<evidence type="ECO:0000313" key="1">
    <source>
        <dbReference type="EMBL" id="CAI5453547.1"/>
    </source>
</evidence>